<dbReference type="GO" id="GO:0016020">
    <property type="term" value="C:membrane"/>
    <property type="evidence" value="ECO:0007669"/>
    <property type="project" value="TreeGrafter"/>
</dbReference>
<name>A0A8S1PFH8_PARPR</name>
<dbReference type="AlphaFoldDB" id="A0A8S1PFH8"/>
<comment type="similarity">
    <text evidence="1">Belongs to the OSBP family.</text>
</comment>
<dbReference type="InterPro" id="IPR018494">
    <property type="entry name" value="Oxysterol-bd_CS"/>
</dbReference>
<keyword evidence="3" id="KW-1185">Reference proteome</keyword>
<reference evidence="2" key="1">
    <citation type="submission" date="2021-01" db="EMBL/GenBank/DDBJ databases">
        <authorList>
            <consortium name="Genoscope - CEA"/>
            <person name="William W."/>
        </authorList>
    </citation>
    <scope>NUCLEOTIDE SEQUENCE</scope>
</reference>
<protein>
    <submittedName>
        <fullName evidence="2">Uncharacterized protein</fullName>
    </submittedName>
</protein>
<dbReference type="Proteomes" id="UP000688137">
    <property type="component" value="Unassembled WGS sequence"/>
</dbReference>
<accession>A0A8S1PFH8</accession>
<comment type="caution">
    <text evidence="2">The sequence shown here is derived from an EMBL/GenBank/DDBJ whole genome shotgun (WGS) entry which is preliminary data.</text>
</comment>
<sequence>MDIRSTIYLPSKQISEGEIQVKGKTLGRWKTKKFIIDEEQRIFALKSSQAKKKLKPFYLQYYKLEIREKKKDKISFDLISKAGGKSVTLGIQNEQQANVIINLLQKLITKEEPIQKQQYEESQLKFQTEIPVENTQQSAFEKIDYEIPCFFDTSEIRENISQIRKGQQRLEKFQVVYKQQTCTIYKNVENHHQFITFIEFNGDCCDLIVQNLSDNNKINQWNPYVSQTESIVVKELAEDKSFQICEIRQLTNLFVFKREYQYLRHHLKIDNIEFIVQKQIDQRPKTKCNQGSLKYGLWSIEYKNNVTKVCYVTEQSVLGLSYPDEDSYLTQVFLQQITNINKSYIQKTTKQDQISTTVEISQINKVITLEQQVQGGQSQIQKQQTDQQLLLSQNKVVQENQQYNQEENDEFFDCEEEDAIDEMNDKLYIVETVNNKQLIQDDVVKDVYEQNARRQSILPIQIDTQDNNEQEWVEKKMKLVLSGGYCSLSINVKHQLQPKEKGQQRQFLTSQEGGHYIFRRDFIREEKNGGLKVINEEKLAAQKAVIKFLITRIGASLLMGKSITGISMPVSIFEARSNTERVCSSLGFAPIYLEEAAQSQDIYYRIKQCAAFQFGFIFMYISCEKPFNPILGETFQGFYDNCPIYCEQISHHPPICAIQMYGRQYKIDGQLELVANFHSNSVVGRNIGTFKITFENPHQEILLTFAPGSLNGTTYGDKVLNYLEKQFIIDLKNKIILETTFNPDKKYCQYFEVEYINQLDYLCGALCDVTDAAIMRYQKEGHRKYKGLDLKNDIKQVRHKIKGIWINELKVDNQKLISIQNDYPVKMQLAQFPIPSDSTFRMDILWWKLRNFDQSQQWKEKLEILQRQDRKQREQKTKKKK</sequence>
<gene>
    <name evidence="2" type="ORF">PPRIM_AZ9-3.1.T1160151</name>
</gene>
<dbReference type="FunFam" id="2.40.160.120:FF:000015">
    <property type="entry name" value="Oxysterol binding protein, putative"/>
    <property type="match status" value="1"/>
</dbReference>
<organism evidence="2 3">
    <name type="scientific">Paramecium primaurelia</name>
    <dbReference type="NCBI Taxonomy" id="5886"/>
    <lineage>
        <taxon>Eukaryota</taxon>
        <taxon>Sar</taxon>
        <taxon>Alveolata</taxon>
        <taxon>Ciliophora</taxon>
        <taxon>Intramacronucleata</taxon>
        <taxon>Oligohymenophorea</taxon>
        <taxon>Peniculida</taxon>
        <taxon>Parameciidae</taxon>
        <taxon>Paramecium</taxon>
    </lineage>
</organism>
<dbReference type="GO" id="GO:0032934">
    <property type="term" value="F:sterol binding"/>
    <property type="evidence" value="ECO:0007669"/>
    <property type="project" value="TreeGrafter"/>
</dbReference>
<dbReference type="InterPro" id="IPR000648">
    <property type="entry name" value="Oxysterol-bd"/>
</dbReference>
<dbReference type="OMA" id="FQICEIR"/>
<dbReference type="PANTHER" id="PTHR10972">
    <property type="entry name" value="OXYSTEROL-BINDING PROTEIN-RELATED"/>
    <property type="match status" value="1"/>
</dbReference>
<dbReference type="EMBL" id="CAJJDM010000119">
    <property type="protein sequence ID" value="CAD8101825.1"/>
    <property type="molecule type" value="Genomic_DNA"/>
</dbReference>
<dbReference type="GO" id="GO:0005829">
    <property type="term" value="C:cytosol"/>
    <property type="evidence" value="ECO:0007669"/>
    <property type="project" value="TreeGrafter"/>
</dbReference>
<evidence type="ECO:0000313" key="2">
    <source>
        <dbReference type="EMBL" id="CAD8101825.1"/>
    </source>
</evidence>
<dbReference type="PROSITE" id="PS01013">
    <property type="entry name" value="OSBP"/>
    <property type="match status" value="1"/>
</dbReference>
<proteinExistence type="inferred from homology"/>
<evidence type="ECO:0000313" key="3">
    <source>
        <dbReference type="Proteomes" id="UP000688137"/>
    </source>
</evidence>
<dbReference type="Pfam" id="PF01237">
    <property type="entry name" value="Oxysterol_BP"/>
    <property type="match status" value="1"/>
</dbReference>
<evidence type="ECO:0000256" key="1">
    <source>
        <dbReference type="RuleBase" id="RU003844"/>
    </source>
</evidence>
<dbReference type="PANTHER" id="PTHR10972:SF148">
    <property type="entry name" value="OXYSTEROL-BINDING PROTEIN 9"/>
    <property type="match status" value="1"/>
</dbReference>